<gene>
    <name evidence="2" type="ORF">POPTR_011G166950</name>
</gene>
<accession>A0A3N7FSJ0</accession>
<proteinExistence type="predicted"/>
<keyword evidence="1" id="KW-0812">Transmembrane</keyword>
<evidence type="ECO:0000313" key="3">
    <source>
        <dbReference type="Proteomes" id="UP000006729"/>
    </source>
</evidence>
<dbReference type="EMBL" id="CM009300">
    <property type="protein sequence ID" value="RQO98053.1"/>
    <property type="molecule type" value="Genomic_DNA"/>
</dbReference>
<organism evidence="2 3">
    <name type="scientific">Populus trichocarpa</name>
    <name type="common">Western balsam poplar</name>
    <name type="synonym">Populus balsamifera subsp. trichocarpa</name>
    <dbReference type="NCBI Taxonomy" id="3694"/>
    <lineage>
        <taxon>Eukaryota</taxon>
        <taxon>Viridiplantae</taxon>
        <taxon>Streptophyta</taxon>
        <taxon>Embryophyta</taxon>
        <taxon>Tracheophyta</taxon>
        <taxon>Spermatophyta</taxon>
        <taxon>Magnoliopsida</taxon>
        <taxon>eudicotyledons</taxon>
        <taxon>Gunneridae</taxon>
        <taxon>Pentapetalae</taxon>
        <taxon>rosids</taxon>
        <taxon>fabids</taxon>
        <taxon>Malpighiales</taxon>
        <taxon>Salicaceae</taxon>
        <taxon>Saliceae</taxon>
        <taxon>Populus</taxon>
    </lineage>
</organism>
<dbReference type="AlphaFoldDB" id="A0A3N7FSJ0"/>
<dbReference type="Proteomes" id="UP000006729">
    <property type="component" value="Chromosome 11"/>
</dbReference>
<evidence type="ECO:0000256" key="1">
    <source>
        <dbReference type="SAM" id="Phobius"/>
    </source>
</evidence>
<keyword evidence="1" id="KW-1133">Transmembrane helix</keyword>
<keyword evidence="3" id="KW-1185">Reference proteome</keyword>
<protein>
    <submittedName>
        <fullName evidence="2">Uncharacterized protein</fullName>
    </submittedName>
</protein>
<dbReference type="InParanoid" id="A0A3N7FSJ0"/>
<name>A0A3N7FSJ0_POPTR</name>
<feature type="transmembrane region" description="Helical" evidence="1">
    <location>
        <begin position="64"/>
        <end position="82"/>
    </location>
</feature>
<reference evidence="2 3" key="1">
    <citation type="journal article" date="2006" name="Science">
        <title>The genome of black cottonwood, Populus trichocarpa (Torr. &amp; Gray).</title>
        <authorList>
            <person name="Tuskan G.A."/>
            <person name="Difazio S."/>
            <person name="Jansson S."/>
            <person name="Bohlmann J."/>
            <person name="Grigoriev I."/>
            <person name="Hellsten U."/>
            <person name="Putnam N."/>
            <person name="Ralph S."/>
            <person name="Rombauts S."/>
            <person name="Salamov A."/>
            <person name="Schein J."/>
            <person name="Sterck L."/>
            <person name="Aerts A."/>
            <person name="Bhalerao R.R."/>
            <person name="Bhalerao R.P."/>
            <person name="Blaudez D."/>
            <person name="Boerjan W."/>
            <person name="Brun A."/>
            <person name="Brunner A."/>
            <person name="Busov V."/>
            <person name="Campbell M."/>
            <person name="Carlson J."/>
            <person name="Chalot M."/>
            <person name="Chapman J."/>
            <person name="Chen G.L."/>
            <person name="Cooper D."/>
            <person name="Coutinho P.M."/>
            <person name="Couturier J."/>
            <person name="Covert S."/>
            <person name="Cronk Q."/>
            <person name="Cunningham R."/>
            <person name="Davis J."/>
            <person name="Degroeve S."/>
            <person name="Dejardin A."/>
            <person name="Depamphilis C."/>
            <person name="Detter J."/>
            <person name="Dirks B."/>
            <person name="Dubchak I."/>
            <person name="Duplessis S."/>
            <person name="Ehlting J."/>
            <person name="Ellis B."/>
            <person name="Gendler K."/>
            <person name="Goodstein D."/>
            <person name="Gribskov M."/>
            <person name="Grimwood J."/>
            <person name="Groover A."/>
            <person name="Gunter L."/>
            <person name="Hamberger B."/>
            <person name="Heinze B."/>
            <person name="Helariutta Y."/>
            <person name="Henrissat B."/>
            <person name="Holligan D."/>
            <person name="Holt R."/>
            <person name="Huang W."/>
            <person name="Islam-Faridi N."/>
            <person name="Jones S."/>
            <person name="Jones-Rhoades M."/>
            <person name="Jorgensen R."/>
            <person name="Joshi C."/>
            <person name="Kangasjarvi J."/>
            <person name="Karlsson J."/>
            <person name="Kelleher C."/>
            <person name="Kirkpatrick R."/>
            <person name="Kirst M."/>
            <person name="Kohler A."/>
            <person name="Kalluri U."/>
            <person name="Larimer F."/>
            <person name="Leebens-Mack J."/>
            <person name="Leple J.C."/>
            <person name="Locascio P."/>
            <person name="Lou Y."/>
            <person name="Lucas S."/>
            <person name="Martin F."/>
            <person name="Montanini B."/>
            <person name="Napoli C."/>
            <person name="Nelson D.R."/>
            <person name="Nelson C."/>
            <person name="Nieminen K."/>
            <person name="Nilsson O."/>
            <person name="Pereda V."/>
            <person name="Peter G."/>
            <person name="Philippe R."/>
            <person name="Pilate G."/>
            <person name="Poliakov A."/>
            <person name="Razumovskaya J."/>
            <person name="Richardson P."/>
            <person name="Rinaldi C."/>
            <person name="Ritland K."/>
            <person name="Rouze P."/>
            <person name="Ryaboy D."/>
            <person name="Schmutz J."/>
            <person name="Schrader J."/>
            <person name="Segerman B."/>
            <person name="Shin H."/>
            <person name="Siddiqui A."/>
            <person name="Sterky F."/>
            <person name="Terry A."/>
            <person name="Tsai C.J."/>
            <person name="Uberbacher E."/>
            <person name="Unneberg P."/>
            <person name="Vahala J."/>
            <person name="Wall K."/>
            <person name="Wessler S."/>
            <person name="Yang G."/>
            <person name="Yin T."/>
            <person name="Douglas C."/>
            <person name="Marra M."/>
            <person name="Sandberg G."/>
            <person name="Van de Peer Y."/>
            <person name="Rokhsar D."/>
        </authorList>
    </citation>
    <scope>NUCLEOTIDE SEQUENCE [LARGE SCALE GENOMIC DNA]</scope>
    <source>
        <strain evidence="3">cv. Nisqually</strain>
    </source>
</reference>
<keyword evidence="1" id="KW-0472">Membrane</keyword>
<evidence type="ECO:0000313" key="2">
    <source>
        <dbReference type="EMBL" id="RQO98053.1"/>
    </source>
</evidence>
<sequence>MAKLGKNMMGKKLDENSKMLQCRPCNLAPSQDSGIEDSPNGGVTINQQTIFNHSYQCVKQRKRVCINIMTFIFMACHCLFGLKS</sequence>